<keyword evidence="3" id="KW-1003">Cell membrane</keyword>
<dbReference type="InterPro" id="IPR006068">
    <property type="entry name" value="ATPase_P-typ_cation-transptr_C"/>
</dbReference>
<evidence type="ECO:0000256" key="6">
    <source>
        <dbReference type="ARBA" id="ARBA00022840"/>
    </source>
</evidence>
<keyword evidence="9 10" id="KW-0472">Membrane</keyword>
<evidence type="ECO:0000256" key="7">
    <source>
        <dbReference type="ARBA" id="ARBA00022967"/>
    </source>
</evidence>
<keyword evidence="7" id="KW-1278">Translocase</keyword>
<comment type="similarity">
    <text evidence="2">Belongs to the cation transport ATPase (P-type) (TC 3.A.3) family. Type IIA subfamily.</text>
</comment>
<dbReference type="InterPro" id="IPR059000">
    <property type="entry name" value="ATPase_P-type_domA"/>
</dbReference>
<reference evidence="12" key="1">
    <citation type="submission" date="2023-03" db="EMBL/GenBank/DDBJ databases">
        <title>Chitinimonas shenzhenensis gen. nov., sp. nov., a novel member of family Burkholderiaceae isolated from activated sludge collected in Shen Zhen, China.</title>
        <authorList>
            <person name="Wang X."/>
        </authorList>
    </citation>
    <scope>NUCLEOTIDE SEQUENCE</scope>
    <source>
        <strain evidence="12">DQS-5</strain>
    </source>
</reference>
<dbReference type="PROSITE" id="PS00154">
    <property type="entry name" value="ATPASE_E1_E2"/>
    <property type="match status" value="1"/>
</dbReference>
<dbReference type="Gene3D" id="3.40.50.1000">
    <property type="entry name" value="HAD superfamily/HAD-like"/>
    <property type="match status" value="1"/>
</dbReference>
<evidence type="ECO:0000256" key="4">
    <source>
        <dbReference type="ARBA" id="ARBA00022692"/>
    </source>
</evidence>
<dbReference type="SUPFAM" id="SSF81653">
    <property type="entry name" value="Calcium ATPase, transduction domain A"/>
    <property type="match status" value="1"/>
</dbReference>
<keyword evidence="5" id="KW-0547">Nucleotide-binding</keyword>
<feature type="transmembrane region" description="Helical" evidence="10">
    <location>
        <begin position="714"/>
        <end position="734"/>
    </location>
</feature>
<name>A0ABT7DXQ3_9NEIS</name>
<accession>A0ABT7DXQ3</accession>
<evidence type="ECO:0000256" key="8">
    <source>
        <dbReference type="ARBA" id="ARBA00022989"/>
    </source>
</evidence>
<dbReference type="Pfam" id="PF00689">
    <property type="entry name" value="Cation_ATPase_C"/>
    <property type="match status" value="1"/>
</dbReference>
<dbReference type="RefSeq" id="WP_284101161.1">
    <property type="nucleotide sequence ID" value="NZ_JARRAF010000013.1"/>
</dbReference>
<keyword evidence="6" id="KW-0067">ATP-binding</keyword>
<dbReference type="InterPro" id="IPR023298">
    <property type="entry name" value="ATPase_P-typ_TM_dom_sf"/>
</dbReference>
<dbReference type="NCBIfam" id="TIGR01494">
    <property type="entry name" value="ATPase_P-type"/>
    <property type="match status" value="2"/>
</dbReference>
<dbReference type="Proteomes" id="UP001172778">
    <property type="component" value="Unassembled WGS sequence"/>
</dbReference>
<keyword evidence="13" id="KW-1185">Reference proteome</keyword>
<feature type="transmembrane region" description="Helical" evidence="10">
    <location>
        <begin position="275"/>
        <end position="300"/>
    </location>
</feature>
<dbReference type="InterPro" id="IPR050510">
    <property type="entry name" value="Cation_transp_ATPase_P-type"/>
</dbReference>
<dbReference type="InterPro" id="IPR001757">
    <property type="entry name" value="P_typ_ATPase"/>
</dbReference>
<evidence type="ECO:0000256" key="1">
    <source>
        <dbReference type="ARBA" id="ARBA00004651"/>
    </source>
</evidence>
<evidence type="ECO:0000256" key="2">
    <source>
        <dbReference type="ARBA" id="ARBA00005675"/>
    </source>
</evidence>
<evidence type="ECO:0000256" key="9">
    <source>
        <dbReference type="ARBA" id="ARBA00023136"/>
    </source>
</evidence>
<feature type="transmembrane region" description="Helical" evidence="10">
    <location>
        <begin position="786"/>
        <end position="805"/>
    </location>
</feature>
<evidence type="ECO:0000259" key="11">
    <source>
        <dbReference type="SMART" id="SM00831"/>
    </source>
</evidence>
<dbReference type="InterPro" id="IPR036412">
    <property type="entry name" value="HAD-like_sf"/>
</dbReference>
<feature type="transmembrane region" description="Helical" evidence="10">
    <location>
        <begin position="61"/>
        <end position="79"/>
    </location>
</feature>
<keyword evidence="4 10" id="KW-0812">Transmembrane</keyword>
<dbReference type="PRINTS" id="PR00119">
    <property type="entry name" value="CATATPASE"/>
</dbReference>
<dbReference type="InterPro" id="IPR044492">
    <property type="entry name" value="P_typ_ATPase_HD_dom"/>
</dbReference>
<comment type="caution">
    <text evidence="12">The sequence shown here is derived from an EMBL/GenBank/DDBJ whole genome shotgun (WGS) entry which is preliminary data.</text>
</comment>
<feature type="transmembrane region" description="Helical" evidence="10">
    <location>
        <begin position="847"/>
        <end position="870"/>
    </location>
</feature>
<dbReference type="SFLD" id="SFLDG00002">
    <property type="entry name" value="C1.7:_P-type_atpase_like"/>
    <property type="match status" value="1"/>
</dbReference>
<feature type="domain" description="Cation-transporting P-type ATPase N-terminal" evidence="11">
    <location>
        <begin position="8"/>
        <end position="81"/>
    </location>
</feature>
<dbReference type="Gene3D" id="1.20.1110.10">
    <property type="entry name" value="Calcium-transporting ATPase, transmembrane domain"/>
    <property type="match status" value="1"/>
</dbReference>
<dbReference type="InterPro" id="IPR023299">
    <property type="entry name" value="ATPase_P-typ_cyto_dom_N"/>
</dbReference>
<dbReference type="EMBL" id="JARRAF010000013">
    <property type="protein sequence ID" value="MDK2124848.1"/>
    <property type="molecule type" value="Genomic_DNA"/>
</dbReference>
<evidence type="ECO:0000256" key="5">
    <source>
        <dbReference type="ARBA" id="ARBA00022741"/>
    </source>
</evidence>
<dbReference type="Gene3D" id="2.70.150.10">
    <property type="entry name" value="Calcium-transporting ATPase, cytoplasmic transduction domain A"/>
    <property type="match status" value="1"/>
</dbReference>
<protein>
    <submittedName>
        <fullName evidence="12">HAD-IC family P-type ATPase</fullName>
    </submittedName>
</protein>
<evidence type="ECO:0000256" key="10">
    <source>
        <dbReference type="SAM" id="Phobius"/>
    </source>
</evidence>
<dbReference type="PANTHER" id="PTHR43294:SF21">
    <property type="entry name" value="CATION TRANSPORTING ATPASE"/>
    <property type="match status" value="1"/>
</dbReference>
<dbReference type="SUPFAM" id="SSF56784">
    <property type="entry name" value="HAD-like"/>
    <property type="match status" value="1"/>
</dbReference>
<dbReference type="SMART" id="SM00831">
    <property type="entry name" value="Cation_ATPase_N"/>
    <property type="match status" value="1"/>
</dbReference>
<dbReference type="SFLD" id="SFLDS00003">
    <property type="entry name" value="Haloacid_Dehalogenase"/>
    <property type="match status" value="1"/>
</dbReference>
<feature type="transmembrane region" description="Helical" evidence="10">
    <location>
        <begin position="85"/>
        <end position="101"/>
    </location>
</feature>
<dbReference type="SFLD" id="SFLDF00027">
    <property type="entry name" value="p-type_atpase"/>
    <property type="match status" value="1"/>
</dbReference>
<feature type="transmembrane region" description="Helical" evidence="10">
    <location>
        <begin position="249"/>
        <end position="269"/>
    </location>
</feature>
<dbReference type="InterPro" id="IPR023214">
    <property type="entry name" value="HAD_sf"/>
</dbReference>
<organism evidence="12 13">
    <name type="scientific">Parachitinimonas caeni</name>
    <dbReference type="NCBI Taxonomy" id="3031301"/>
    <lineage>
        <taxon>Bacteria</taxon>
        <taxon>Pseudomonadati</taxon>
        <taxon>Pseudomonadota</taxon>
        <taxon>Betaproteobacteria</taxon>
        <taxon>Neisseriales</taxon>
        <taxon>Chitinibacteraceae</taxon>
        <taxon>Parachitinimonas</taxon>
    </lineage>
</organism>
<gene>
    <name evidence="12" type="ORF">PZA18_12410</name>
</gene>
<dbReference type="Pfam" id="PF00122">
    <property type="entry name" value="E1-E2_ATPase"/>
    <property type="match status" value="1"/>
</dbReference>
<dbReference type="Pfam" id="PF00690">
    <property type="entry name" value="Cation_ATPase_N"/>
    <property type="match status" value="1"/>
</dbReference>
<dbReference type="Pfam" id="PF13246">
    <property type="entry name" value="Cation_ATPase"/>
    <property type="match status" value="1"/>
</dbReference>
<evidence type="ECO:0000256" key="3">
    <source>
        <dbReference type="ARBA" id="ARBA00022475"/>
    </source>
</evidence>
<evidence type="ECO:0000313" key="12">
    <source>
        <dbReference type="EMBL" id="MDK2124848.1"/>
    </source>
</evidence>
<dbReference type="Gene3D" id="3.40.1110.10">
    <property type="entry name" value="Calcium-transporting ATPase, cytoplasmic domain N"/>
    <property type="match status" value="1"/>
</dbReference>
<comment type="subcellular location">
    <subcellularLocation>
        <location evidence="1">Cell membrane</location>
        <topology evidence="1">Multi-pass membrane protein</topology>
    </subcellularLocation>
</comment>
<evidence type="ECO:0000313" key="13">
    <source>
        <dbReference type="Proteomes" id="UP001172778"/>
    </source>
</evidence>
<dbReference type="InterPro" id="IPR018303">
    <property type="entry name" value="ATPase_P-typ_P_site"/>
</dbReference>
<feature type="transmembrane region" description="Helical" evidence="10">
    <location>
        <begin position="817"/>
        <end position="841"/>
    </location>
</feature>
<dbReference type="SUPFAM" id="SSF81665">
    <property type="entry name" value="Calcium ATPase, transmembrane domain M"/>
    <property type="match status" value="1"/>
</dbReference>
<feature type="transmembrane region" description="Helical" evidence="10">
    <location>
        <begin position="682"/>
        <end position="702"/>
    </location>
</feature>
<sequence length="882" mass="92579">MDSLDQAVWHAENGAAVAAQWQSPAGGLSEAEVAVRLQRHGLNHLPQAPGKPAWRRLLAQFHNPLIYLLFAAALMTGLLGDISDTVIILLAALANGLVGFIQEGRAETALAAVARLLPAQAVVWREGSRQSVPFEQLVPGDRVVLEAGERVAADLRLLEASELTIDESALTGESLAVSKTTEPVAREAPLAERRSMAYSGTTVATGQGIGVVVATGIHTELGRIGALIAAVEVVPTPLMQALDRLGGRLSLLVTLVALLALPIGVLAGLPWAEAILAAVAIAVAAIPEGLPAVMSITLAVGVRRMARRRAIVRSLPAVETLGGVSVICTDKTGTLTRNEMSVVELVTADGQWSVDGVGYAPVGHLATAARGPLSDIARVAVLCNDASLAQVEGEWCVLGDPTEGALLALASRLGQEAAPLRQTQPRLAVLPFSAERQWMASWHQVGDRVLLAVKGAPERVFERCIQTATAVGVQALHTDDWIRRQQGLAQQGERVLALAMAWVDAAPSQPAMTDVKDLSLLALTGIADPLRSESIDAVARCHGAGISVKMLTGDHALTAGAIAGKLGLRGASVLTGDDIDQLDDAALAKAAQQHSVFARTTAAHKLRLIGALRGEGATVAMTGDGVNDAPALKSADIGVAMAGRGSQAAREAAQIALADDHFATIANAVEEGRLVFDNLRKALLFLLPANFAQAVVVLAALLTGSTLPITAGQVLWVNLVVAVLLGLPLAFEPAEGDLMRRPPRDRQQGLVEARLIWRTLLVSLLLTLACFAMFEWQRHAGANLATARTATVNALTFGLIGYLFGSRKLGSASWRELLGGNVWLWRGVAACALLQVLFSYLPVFHQLLGTAGISLTAWAGVLMVGILVFASVTLEKRIWPAA</sequence>
<dbReference type="SUPFAM" id="SSF81660">
    <property type="entry name" value="Metal cation-transporting ATPase, ATP-binding domain N"/>
    <property type="match status" value="1"/>
</dbReference>
<dbReference type="InterPro" id="IPR008250">
    <property type="entry name" value="ATPase_P-typ_transduc_dom_A_sf"/>
</dbReference>
<feature type="transmembrane region" description="Helical" evidence="10">
    <location>
        <begin position="755"/>
        <end position="774"/>
    </location>
</feature>
<dbReference type="InterPro" id="IPR004014">
    <property type="entry name" value="ATPase_P-typ_cation-transptr_N"/>
</dbReference>
<dbReference type="PANTHER" id="PTHR43294">
    <property type="entry name" value="SODIUM/POTASSIUM-TRANSPORTING ATPASE SUBUNIT ALPHA"/>
    <property type="match status" value="1"/>
</dbReference>
<keyword evidence="8 10" id="KW-1133">Transmembrane helix</keyword>
<proteinExistence type="inferred from homology"/>
<dbReference type="PRINTS" id="PR00120">
    <property type="entry name" value="HATPASE"/>
</dbReference>